<comment type="caution">
    <text evidence="2">The sequence shown here is derived from an EMBL/GenBank/DDBJ whole genome shotgun (WGS) entry which is preliminary data.</text>
</comment>
<evidence type="ECO:0000256" key="1">
    <source>
        <dbReference type="SAM" id="SignalP"/>
    </source>
</evidence>
<reference evidence="2" key="1">
    <citation type="submission" date="2020-10" db="EMBL/GenBank/DDBJ databases">
        <title>Connecting structure to function with the recovery of over 1000 high-quality activated sludge metagenome-assembled genomes encoding full-length rRNA genes using long-read sequencing.</title>
        <authorList>
            <person name="Singleton C.M."/>
            <person name="Petriglieri F."/>
            <person name="Kristensen J.M."/>
            <person name="Kirkegaard R.H."/>
            <person name="Michaelsen T.Y."/>
            <person name="Andersen M.H."/>
            <person name="Karst S.M."/>
            <person name="Dueholm M.S."/>
            <person name="Nielsen P.H."/>
            <person name="Albertsen M."/>
        </authorList>
    </citation>
    <scope>NUCLEOTIDE SEQUENCE</scope>
    <source>
        <strain evidence="2">Skiv_18-Q3-R9-52_MAXAC.067</strain>
    </source>
</reference>
<keyword evidence="1" id="KW-0732">Signal</keyword>
<protein>
    <recommendedName>
        <fullName evidence="4">Outer membrane protein beta-barrel domain-containing protein</fullName>
    </recommendedName>
</protein>
<evidence type="ECO:0008006" key="4">
    <source>
        <dbReference type="Google" id="ProtNLM"/>
    </source>
</evidence>
<evidence type="ECO:0000313" key="2">
    <source>
        <dbReference type="EMBL" id="MBK9796896.1"/>
    </source>
</evidence>
<gene>
    <name evidence="2" type="ORF">IPP58_10445</name>
</gene>
<dbReference type="AlphaFoldDB" id="A0A9D7SHG2"/>
<dbReference type="EMBL" id="JADKIO010000008">
    <property type="protein sequence ID" value="MBK9796896.1"/>
    <property type="molecule type" value="Genomic_DNA"/>
</dbReference>
<accession>A0A9D7SHG2</accession>
<proteinExistence type="predicted"/>
<dbReference type="Proteomes" id="UP000886657">
    <property type="component" value="Unassembled WGS sequence"/>
</dbReference>
<name>A0A9D7SHG2_9BACT</name>
<organism evidence="2 3">
    <name type="scientific">Candidatus Geothrix skivensis</name>
    <dbReference type="NCBI Taxonomy" id="2954439"/>
    <lineage>
        <taxon>Bacteria</taxon>
        <taxon>Pseudomonadati</taxon>
        <taxon>Acidobacteriota</taxon>
        <taxon>Holophagae</taxon>
        <taxon>Holophagales</taxon>
        <taxon>Holophagaceae</taxon>
        <taxon>Geothrix</taxon>
    </lineage>
</organism>
<feature type="signal peptide" evidence="1">
    <location>
        <begin position="1"/>
        <end position="20"/>
    </location>
</feature>
<evidence type="ECO:0000313" key="3">
    <source>
        <dbReference type="Proteomes" id="UP000886657"/>
    </source>
</evidence>
<sequence length="204" mass="22727">MARHCSATLWMALVAGPLLAQRHPVEMAVGLASPASDLTSYAKTGLLLELRLGWAPQPHHWSGRVRFQLASYQAQRVTEQDVTTYSTYDRRTASFGAAFELLTPALGAGEQRLRGVFGLGPEAWRLTELETRRFKDGTTPDLRMDNGYGVYFGFQANLGLRLEFTPKAHAELRLEASKVAFVGVFEDRHFNAPVRLTATAGWRF</sequence>
<feature type="chain" id="PRO_5038636840" description="Outer membrane protein beta-barrel domain-containing protein" evidence="1">
    <location>
        <begin position="21"/>
        <end position="204"/>
    </location>
</feature>